<evidence type="ECO:0000313" key="2">
    <source>
        <dbReference type="Proteomes" id="UP001172102"/>
    </source>
</evidence>
<reference evidence="1" key="1">
    <citation type="submission" date="2023-06" db="EMBL/GenBank/DDBJ databases">
        <title>Genome-scale phylogeny and comparative genomics of the fungal order Sordariales.</title>
        <authorList>
            <consortium name="Lawrence Berkeley National Laboratory"/>
            <person name="Hensen N."/>
            <person name="Bonometti L."/>
            <person name="Westerberg I."/>
            <person name="Brannstrom I.O."/>
            <person name="Guillou S."/>
            <person name="Cros-Aarteil S."/>
            <person name="Calhoun S."/>
            <person name="Haridas S."/>
            <person name="Kuo A."/>
            <person name="Mondo S."/>
            <person name="Pangilinan J."/>
            <person name="Riley R."/>
            <person name="Labutti K."/>
            <person name="Andreopoulos B."/>
            <person name="Lipzen A."/>
            <person name="Chen C."/>
            <person name="Yanf M."/>
            <person name="Daum C."/>
            <person name="Ng V."/>
            <person name="Clum A."/>
            <person name="Steindorff A."/>
            <person name="Ohm R."/>
            <person name="Martin F."/>
            <person name="Silar P."/>
            <person name="Natvig D."/>
            <person name="Lalanne C."/>
            <person name="Gautier V."/>
            <person name="Ament-Velasquez S.L."/>
            <person name="Kruys A."/>
            <person name="Hutchinson M.I."/>
            <person name="Powell A.J."/>
            <person name="Barry K."/>
            <person name="Miller A.N."/>
            <person name="Grigoriev I.V."/>
            <person name="Debuchy R."/>
            <person name="Gladieux P."/>
            <person name="Thoren M.H."/>
            <person name="Johannesson H."/>
        </authorList>
    </citation>
    <scope>NUCLEOTIDE SEQUENCE</scope>
    <source>
        <strain evidence="1">SMH4607-1</strain>
    </source>
</reference>
<dbReference type="Proteomes" id="UP001172102">
    <property type="component" value="Unassembled WGS sequence"/>
</dbReference>
<accession>A0AA40DPQ9</accession>
<evidence type="ECO:0000313" key="1">
    <source>
        <dbReference type="EMBL" id="KAK0708697.1"/>
    </source>
</evidence>
<dbReference type="EMBL" id="JAUKUA010000006">
    <property type="protein sequence ID" value="KAK0708697.1"/>
    <property type="molecule type" value="Genomic_DNA"/>
</dbReference>
<protein>
    <submittedName>
        <fullName evidence="1">Uncharacterized protein</fullName>
    </submittedName>
</protein>
<comment type="caution">
    <text evidence="1">The sequence shown here is derived from an EMBL/GenBank/DDBJ whole genome shotgun (WGS) entry which is preliminary data.</text>
</comment>
<proteinExistence type="predicted"/>
<keyword evidence="2" id="KW-1185">Reference proteome</keyword>
<name>A0AA40DPQ9_9PEZI</name>
<gene>
    <name evidence="1" type="ORF">B0H67DRAFT_590945</name>
</gene>
<organism evidence="1 2">
    <name type="scientific">Lasiosphaeris hirsuta</name>
    <dbReference type="NCBI Taxonomy" id="260670"/>
    <lineage>
        <taxon>Eukaryota</taxon>
        <taxon>Fungi</taxon>
        <taxon>Dikarya</taxon>
        <taxon>Ascomycota</taxon>
        <taxon>Pezizomycotina</taxon>
        <taxon>Sordariomycetes</taxon>
        <taxon>Sordariomycetidae</taxon>
        <taxon>Sordariales</taxon>
        <taxon>Lasiosphaeriaceae</taxon>
        <taxon>Lasiosphaeris</taxon>
    </lineage>
</organism>
<dbReference type="AlphaFoldDB" id="A0AA40DPQ9"/>
<sequence length="117" mass="13008">MPESDYVFTERVQLFPEGCLILADGDKVYSYAISHPICCAQLPALDSVLKEIFSRLPVALPRPISCRSTTLGHSGVDSVSKQERSIKSYERSSATTATTLSNVSQEFCCFRERLSLR</sequence>